<dbReference type="EMBL" id="CACTIH010007303">
    <property type="protein sequence ID" value="CAA3008693.1"/>
    <property type="molecule type" value="Genomic_DNA"/>
</dbReference>
<organism evidence="2 3">
    <name type="scientific">Olea europaea subsp. europaea</name>
    <dbReference type="NCBI Taxonomy" id="158383"/>
    <lineage>
        <taxon>Eukaryota</taxon>
        <taxon>Viridiplantae</taxon>
        <taxon>Streptophyta</taxon>
        <taxon>Embryophyta</taxon>
        <taxon>Tracheophyta</taxon>
        <taxon>Spermatophyta</taxon>
        <taxon>Magnoliopsida</taxon>
        <taxon>eudicotyledons</taxon>
        <taxon>Gunneridae</taxon>
        <taxon>Pentapetalae</taxon>
        <taxon>asterids</taxon>
        <taxon>lamiids</taxon>
        <taxon>Lamiales</taxon>
        <taxon>Oleaceae</taxon>
        <taxon>Oleeae</taxon>
        <taxon>Olea</taxon>
    </lineage>
</organism>
<dbReference type="Gramene" id="OE9A053774T1">
    <property type="protein sequence ID" value="OE9A053774C1"/>
    <property type="gene ID" value="OE9A053774"/>
</dbReference>
<dbReference type="AlphaFoldDB" id="A0A8S0TXA0"/>
<evidence type="ECO:0000313" key="3">
    <source>
        <dbReference type="Proteomes" id="UP000594638"/>
    </source>
</evidence>
<gene>
    <name evidence="2" type="ORF">OLEA9_A053774</name>
</gene>
<feature type="region of interest" description="Disordered" evidence="1">
    <location>
        <begin position="1"/>
        <end position="81"/>
    </location>
</feature>
<protein>
    <submittedName>
        <fullName evidence="2">Uncharacterized protein</fullName>
    </submittedName>
</protein>
<evidence type="ECO:0000256" key="1">
    <source>
        <dbReference type="SAM" id="MobiDB-lite"/>
    </source>
</evidence>
<keyword evidence="3" id="KW-1185">Reference proteome</keyword>
<accession>A0A8S0TXA0</accession>
<dbReference type="Proteomes" id="UP000594638">
    <property type="component" value="Unassembled WGS sequence"/>
</dbReference>
<sequence>MCGELPQRKRRDRTSAPDEAGTPGWSQERTPAAKESETQGSSTGHPIPAPDKARTQSWNTDFNTPALDEARTQGWNTSHST</sequence>
<comment type="caution">
    <text evidence="2">The sequence shown here is derived from an EMBL/GenBank/DDBJ whole genome shotgun (WGS) entry which is preliminary data.</text>
</comment>
<proteinExistence type="predicted"/>
<name>A0A8S0TXA0_OLEEU</name>
<reference evidence="2 3" key="1">
    <citation type="submission" date="2019-12" db="EMBL/GenBank/DDBJ databases">
        <authorList>
            <person name="Alioto T."/>
            <person name="Alioto T."/>
            <person name="Gomez Garrido J."/>
        </authorList>
    </citation>
    <scope>NUCLEOTIDE SEQUENCE [LARGE SCALE GENOMIC DNA]</scope>
</reference>
<evidence type="ECO:0000313" key="2">
    <source>
        <dbReference type="EMBL" id="CAA3008693.1"/>
    </source>
</evidence>